<dbReference type="InterPro" id="IPR036179">
    <property type="entry name" value="Ig-like_dom_sf"/>
</dbReference>
<dbReference type="EMBL" id="MK153072">
    <property type="protein sequence ID" value="QBA18366.1"/>
    <property type="molecule type" value="mRNA"/>
</dbReference>
<gene>
    <name evidence="6" type="primary">ZREP-1.2</name>
</gene>
<dbReference type="Pfam" id="PF23283">
    <property type="entry name" value="D8C_UMOD"/>
    <property type="match status" value="1"/>
</dbReference>
<feature type="coiled-coil region" evidence="3">
    <location>
        <begin position="241"/>
        <end position="268"/>
    </location>
</feature>
<keyword evidence="3" id="KW-0175">Coiled coil</keyword>
<dbReference type="InterPro" id="IPR013783">
    <property type="entry name" value="Ig-like_fold"/>
</dbReference>
<dbReference type="SUPFAM" id="SSF48726">
    <property type="entry name" value="Immunoglobulin"/>
    <property type="match status" value="1"/>
</dbReference>
<dbReference type="PROSITE" id="PS50835">
    <property type="entry name" value="IG_LIKE"/>
    <property type="match status" value="1"/>
</dbReference>
<dbReference type="InterPro" id="IPR007110">
    <property type="entry name" value="Ig-like_dom"/>
</dbReference>
<keyword evidence="2" id="KW-1015">Disulfide bond</keyword>
<name>A0A411DEK2_LITLI</name>
<organism evidence="6">
    <name type="scientific">Littorina littorea</name>
    <name type="common">Common periwinkle</name>
    <dbReference type="NCBI Taxonomy" id="31216"/>
    <lineage>
        <taxon>Eukaryota</taxon>
        <taxon>Metazoa</taxon>
        <taxon>Spiralia</taxon>
        <taxon>Lophotrochozoa</taxon>
        <taxon>Mollusca</taxon>
        <taxon>Gastropoda</taxon>
        <taxon>Caenogastropoda</taxon>
        <taxon>Littorinimorpha</taxon>
        <taxon>Littorinoidea</taxon>
        <taxon>Littorinidae</taxon>
        <taxon>Littorina</taxon>
    </lineage>
</organism>
<feature type="domain" description="Ig-like" evidence="5">
    <location>
        <begin position="148"/>
        <end position="237"/>
    </location>
</feature>
<sequence>MDSFWIFSTVALFAFGTVWCFEWETQPEPVVYSCAGDKVTFPWRFKAGDAELIRDIRWYFDGDFDSTLVGTETSGYFFPTPHYSQRVRQLTNGGLALSDVTLSDAANYTVEVNLDSEGSALSHRHSVILQVGEGLMTQDRTLTVKQDPTALWVNSTQQWVIRLTCGLFTFLGQPPIRVTWITPALKTMSSSGYDNGNFYLTLPSPVAGGNYTCNIPRHFLPDVCVEDGNHENNTVISSVLVDEVKARLSLLEAENRQVKDQLRDMIHEHDEGISNLPHYVNVKDSKHENFAVTSSVLVDEVKARLYLVEAENRELQEQLRDRIQEHDEGISNLTHYVNEQLEAFRNEVHSLRNISREHQSILLVISRQEPCFLPNHVVLSDARRAVTNFVNDGLCDKTLTPGWYRFVLDGTNAVIPTECVPAYHCGTIAPYWLDLQGKALPGVGHQTDARACAHYSGICCNSETPITVRNCGAFFVYKLKPYDGCPLSFCAKKVDS</sequence>
<evidence type="ECO:0000256" key="4">
    <source>
        <dbReference type="SAM" id="SignalP"/>
    </source>
</evidence>
<proteinExistence type="evidence at transcript level"/>
<evidence type="ECO:0000313" key="6">
    <source>
        <dbReference type="EMBL" id="QBA18366.1"/>
    </source>
</evidence>
<dbReference type="AlphaFoldDB" id="A0A411DEK2"/>
<evidence type="ECO:0000256" key="2">
    <source>
        <dbReference type="ARBA" id="ARBA00023157"/>
    </source>
</evidence>
<keyword evidence="1 4" id="KW-0732">Signal</keyword>
<dbReference type="Gene3D" id="2.60.40.10">
    <property type="entry name" value="Immunoglobulins"/>
    <property type="match status" value="1"/>
</dbReference>
<accession>A0A411DEK2</accession>
<protein>
    <submittedName>
        <fullName evidence="6">VIgL family ZP-related protein 1 isoform 2</fullName>
    </submittedName>
</protein>
<evidence type="ECO:0000256" key="3">
    <source>
        <dbReference type="SAM" id="Coils"/>
    </source>
</evidence>
<feature type="signal peptide" evidence="4">
    <location>
        <begin position="1"/>
        <end position="20"/>
    </location>
</feature>
<evidence type="ECO:0000259" key="5">
    <source>
        <dbReference type="PROSITE" id="PS50835"/>
    </source>
</evidence>
<dbReference type="InterPro" id="IPR057774">
    <property type="entry name" value="D8C_UMOD/GP2/OIT3-like"/>
</dbReference>
<evidence type="ECO:0000256" key="1">
    <source>
        <dbReference type="ARBA" id="ARBA00022729"/>
    </source>
</evidence>
<feature type="chain" id="PRO_5019449127" evidence="4">
    <location>
        <begin position="21"/>
        <end position="496"/>
    </location>
</feature>
<reference evidence="6" key="1">
    <citation type="journal article" date="2019" name="Dev. Comp. Immunol.">
        <title>Derivatives of the lectin complement pathway in Lophotrochozoa.</title>
        <authorList>
            <person name="Gorbushin A.M."/>
        </authorList>
    </citation>
    <scope>NUCLEOTIDE SEQUENCE</scope>
    <source>
        <tissue evidence="6">Kidney</tissue>
    </source>
</reference>